<dbReference type="AlphaFoldDB" id="A0A9X2ZZZ1"/>
<dbReference type="Proteomes" id="UP001155040">
    <property type="component" value="Unassembled WGS sequence"/>
</dbReference>
<dbReference type="Gene3D" id="3.40.50.2000">
    <property type="entry name" value="Glycogen Phosphorylase B"/>
    <property type="match status" value="2"/>
</dbReference>
<evidence type="ECO:0000313" key="4">
    <source>
        <dbReference type="EMBL" id="MCS4037663.1"/>
    </source>
</evidence>
<proteinExistence type="predicted"/>
<evidence type="ECO:0000259" key="1">
    <source>
        <dbReference type="Pfam" id="PF00534"/>
    </source>
</evidence>
<evidence type="ECO:0000313" key="5">
    <source>
        <dbReference type="Proteomes" id="UP001155040"/>
    </source>
</evidence>
<sequence length="409" mass="44749">MRICFISRRFFPTISGMSVYALNLLREMVDLGHDMTMLAQYRDDPEGKGVYGGGPPNDVEDVTVIGMESKGEAENGDFERDIDAIVDRVVAEHEAEPFDIIHAQYGYPPGLAALKASRKLGIPNVVSIQGGDGHWVGTKSKTLEAAMQAVLGHADRLLIGSRSFAKEVRENHGTPLDRFTIVPGAVDVDRFAPRDEEAVGALQDSTAPTLLYHGRVDERKGAVDMIDAVAKLPDSVRLIMSGIGPDVGAVEERIRTLGVEDRVEMTGYAPYDTVPDIYRRGDVFVSPTYAEGFSNTILEAMASGVPIVSTETVGVVDCLRDEDNALLVSPGDPDGLAEALYRMVENDDLRTRLAEDALAECRSTYAWSVIARQIADIYRDIRGTEPDTSWSLPDGPVDRCIYHEKPHLL</sequence>
<evidence type="ECO:0000259" key="2">
    <source>
        <dbReference type="Pfam" id="PF13579"/>
    </source>
</evidence>
<dbReference type="EMBL" id="JANUBF010000023">
    <property type="protein sequence ID" value="MCS4037663.1"/>
    <property type="molecule type" value="Genomic_DNA"/>
</dbReference>
<dbReference type="PANTHER" id="PTHR45947">
    <property type="entry name" value="SULFOQUINOVOSYL TRANSFERASE SQD2"/>
    <property type="match status" value="1"/>
</dbReference>
<dbReference type="RefSeq" id="WP_103016311.1">
    <property type="nucleotide sequence ID" value="NZ_CALTSQ010000027.1"/>
</dbReference>
<dbReference type="GO" id="GO:0016757">
    <property type="term" value="F:glycosyltransferase activity"/>
    <property type="evidence" value="ECO:0007669"/>
    <property type="project" value="UniProtKB-ARBA"/>
</dbReference>
<dbReference type="PANTHER" id="PTHR45947:SF3">
    <property type="entry name" value="SULFOQUINOVOSYL TRANSFERASE SQD2"/>
    <property type="match status" value="1"/>
</dbReference>
<gene>
    <name evidence="3" type="ORF">GGP82_003035</name>
    <name evidence="4" type="ORF">GGQ01_002750</name>
</gene>
<accession>A0A9X2ZZZ1</accession>
<dbReference type="Pfam" id="PF13579">
    <property type="entry name" value="Glyco_trans_4_4"/>
    <property type="match status" value="1"/>
</dbReference>
<dbReference type="InterPro" id="IPR028098">
    <property type="entry name" value="Glyco_trans_4-like_N"/>
</dbReference>
<feature type="domain" description="Glycosyl transferase family 1" evidence="1">
    <location>
        <begin position="202"/>
        <end position="357"/>
    </location>
</feature>
<dbReference type="SUPFAM" id="SSF53756">
    <property type="entry name" value="UDP-Glycosyltransferase/glycogen phosphorylase"/>
    <property type="match status" value="1"/>
</dbReference>
<protein>
    <submittedName>
        <fullName evidence="4">Glycosyltransferase involved in cell wall biosynthesis</fullName>
    </submittedName>
</protein>
<comment type="caution">
    <text evidence="4">The sequence shown here is derived from an EMBL/GenBank/DDBJ whole genome shotgun (WGS) entry which is preliminary data.</text>
</comment>
<dbReference type="InterPro" id="IPR001296">
    <property type="entry name" value="Glyco_trans_1"/>
</dbReference>
<dbReference type="EMBL" id="JANTYZ010000013">
    <property type="protein sequence ID" value="MCS3866461.1"/>
    <property type="molecule type" value="Genomic_DNA"/>
</dbReference>
<reference evidence="4" key="1">
    <citation type="submission" date="2022-08" db="EMBL/GenBank/DDBJ databases">
        <title>Genomic Encyclopedia of Type Strains, Phase V (KMG-V): Genome sequencing to study the core and pangenomes of soil and plant-associated prokaryotes.</title>
        <authorList>
            <person name="Whitman W."/>
        </authorList>
    </citation>
    <scope>NUCLEOTIDE SEQUENCE</scope>
    <source>
        <strain evidence="3">SP2016B</strain>
        <strain evidence="4">SP3012</strain>
    </source>
</reference>
<feature type="domain" description="Glycosyltransferase subfamily 4-like N-terminal" evidence="2">
    <location>
        <begin position="15"/>
        <end position="183"/>
    </location>
</feature>
<dbReference type="InterPro" id="IPR050194">
    <property type="entry name" value="Glycosyltransferase_grp1"/>
</dbReference>
<dbReference type="Pfam" id="PF00534">
    <property type="entry name" value="Glycos_transf_1"/>
    <property type="match status" value="1"/>
</dbReference>
<name>A0A9X2ZZZ1_9BACT</name>
<dbReference type="CDD" id="cd03801">
    <property type="entry name" value="GT4_PimA-like"/>
    <property type="match status" value="1"/>
</dbReference>
<evidence type="ECO:0000313" key="3">
    <source>
        <dbReference type="EMBL" id="MCS3866461.1"/>
    </source>
</evidence>
<dbReference type="Proteomes" id="UP001155034">
    <property type="component" value="Unassembled WGS sequence"/>
</dbReference>
<organism evidence="4 5">
    <name type="scientific">Salinibacter ruber</name>
    <dbReference type="NCBI Taxonomy" id="146919"/>
    <lineage>
        <taxon>Bacteria</taxon>
        <taxon>Pseudomonadati</taxon>
        <taxon>Rhodothermota</taxon>
        <taxon>Rhodothermia</taxon>
        <taxon>Rhodothermales</taxon>
        <taxon>Salinibacteraceae</taxon>
        <taxon>Salinibacter</taxon>
    </lineage>
</organism>